<gene>
    <name evidence="9" type="ordered locus">Bacsa_0618</name>
</gene>
<dbReference type="GO" id="GO:0046854">
    <property type="term" value="P:phosphatidylinositol phosphate biosynthetic process"/>
    <property type="evidence" value="ECO:0007669"/>
    <property type="project" value="InterPro"/>
</dbReference>
<dbReference type="EC" id="3.1.3.25" evidence="8"/>
<dbReference type="InterPro" id="IPR020583">
    <property type="entry name" value="Inositol_monoP_metal-BS"/>
</dbReference>
<comment type="catalytic activity">
    <reaction evidence="1 8">
        <text>a myo-inositol phosphate + H2O = myo-inositol + phosphate</text>
        <dbReference type="Rhea" id="RHEA:24056"/>
        <dbReference type="ChEBI" id="CHEBI:15377"/>
        <dbReference type="ChEBI" id="CHEBI:17268"/>
        <dbReference type="ChEBI" id="CHEBI:43474"/>
        <dbReference type="ChEBI" id="CHEBI:84139"/>
        <dbReference type="EC" id="3.1.3.25"/>
    </reaction>
</comment>
<name>F0R0H8_PHOSB</name>
<feature type="binding site" evidence="7">
    <location>
        <position position="89"/>
    </location>
    <ligand>
        <name>Mg(2+)</name>
        <dbReference type="ChEBI" id="CHEBI:18420"/>
        <label>1</label>
        <note>catalytic</note>
    </ligand>
</feature>
<dbReference type="GO" id="GO:0006020">
    <property type="term" value="P:inositol metabolic process"/>
    <property type="evidence" value="ECO:0007669"/>
    <property type="project" value="TreeGrafter"/>
</dbReference>
<dbReference type="PROSITE" id="PS00630">
    <property type="entry name" value="IMP_2"/>
    <property type="match status" value="1"/>
</dbReference>
<dbReference type="InterPro" id="IPR022337">
    <property type="entry name" value="Inositol_monophosphatase_SuhB"/>
</dbReference>
<reference evidence="9 10" key="1">
    <citation type="journal article" date="2011" name="Stand. Genomic Sci.">
        <title>Complete genome sequence of Bacteroides salanitronis type strain (BL78).</title>
        <authorList>
            <person name="Gronow S."/>
            <person name="Held B."/>
            <person name="Lucas S."/>
            <person name="Lapidus A."/>
            <person name="Del Rio T.G."/>
            <person name="Nolan M."/>
            <person name="Tice H."/>
            <person name="Deshpande S."/>
            <person name="Cheng J.F."/>
            <person name="Pitluck S."/>
            <person name="Liolios K."/>
            <person name="Pagani I."/>
            <person name="Ivanova N."/>
            <person name="Mavromatis K."/>
            <person name="Pati A."/>
            <person name="Tapia R."/>
            <person name="Han C."/>
            <person name="Goodwin L."/>
            <person name="Chen A."/>
            <person name="Palaniappan K."/>
            <person name="Land M."/>
            <person name="Hauser L."/>
            <person name="Chang Y.J."/>
            <person name="Jeffries C.D."/>
            <person name="Brambilla E.M."/>
            <person name="Rohde M."/>
            <person name="Goker M."/>
            <person name="Detter J.C."/>
            <person name="Woyke T."/>
            <person name="Bristow J."/>
            <person name="Markowitz V."/>
            <person name="Hugenholtz P."/>
            <person name="Kyrpides N.C."/>
            <person name="Klenk H.P."/>
            <person name="Eisen J.A."/>
        </authorList>
    </citation>
    <scope>NUCLEOTIDE SEQUENCE [LARGE SCALE GENOMIC DNA]</scope>
    <source>
        <strain evidence="9 10">DSM 18170</strain>
    </source>
</reference>
<dbReference type="eggNOG" id="COG0483">
    <property type="taxonomic scope" value="Bacteria"/>
</dbReference>
<dbReference type="PRINTS" id="PR01959">
    <property type="entry name" value="SBIMPHPHTASE"/>
</dbReference>
<evidence type="ECO:0000256" key="7">
    <source>
        <dbReference type="PIRSR" id="PIRSR600760-2"/>
    </source>
</evidence>
<dbReference type="InterPro" id="IPR033942">
    <property type="entry name" value="IMPase"/>
</dbReference>
<dbReference type="GO" id="GO:0007165">
    <property type="term" value="P:signal transduction"/>
    <property type="evidence" value="ECO:0007669"/>
    <property type="project" value="TreeGrafter"/>
</dbReference>
<dbReference type="KEGG" id="bsa:Bacsa_0618"/>
<feature type="binding site" evidence="7">
    <location>
        <position position="70"/>
    </location>
    <ligand>
        <name>Mg(2+)</name>
        <dbReference type="ChEBI" id="CHEBI:18420"/>
        <label>1</label>
        <note>catalytic</note>
    </ligand>
</feature>
<evidence type="ECO:0000256" key="2">
    <source>
        <dbReference type="ARBA" id="ARBA00001946"/>
    </source>
</evidence>
<dbReference type="EMBL" id="CP002530">
    <property type="protein sequence ID" value="ADY35214.1"/>
    <property type="molecule type" value="Genomic_DNA"/>
</dbReference>
<proteinExistence type="inferred from homology"/>
<keyword evidence="4 7" id="KW-0479">Metal-binding</keyword>
<comment type="cofactor">
    <cofactor evidence="2 7 8">
        <name>Mg(2+)</name>
        <dbReference type="ChEBI" id="CHEBI:18420"/>
    </cofactor>
</comment>
<dbReference type="FunFam" id="3.30.540.10:FF:000003">
    <property type="entry name" value="Inositol-1-monophosphatase"/>
    <property type="match status" value="1"/>
</dbReference>
<comment type="similarity">
    <text evidence="3 8">Belongs to the inositol monophosphatase superfamily.</text>
</comment>
<accession>F0R0H8</accession>
<dbReference type="InterPro" id="IPR020550">
    <property type="entry name" value="Inositol_monophosphatase_CS"/>
</dbReference>
<dbReference type="PANTHER" id="PTHR20854">
    <property type="entry name" value="INOSITOL MONOPHOSPHATASE"/>
    <property type="match status" value="1"/>
</dbReference>
<evidence type="ECO:0000256" key="8">
    <source>
        <dbReference type="RuleBase" id="RU364068"/>
    </source>
</evidence>
<keyword evidence="10" id="KW-1185">Reference proteome</keyword>
<evidence type="ECO:0000256" key="1">
    <source>
        <dbReference type="ARBA" id="ARBA00001033"/>
    </source>
</evidence>
<organism evidence="9 10">
    <name type="scientific">Phocaeicola salanitronis (strain DSM 18170 / JCM 13657 / CCUG 60908 / BL78)</name>
    <name type="common">Bacteroides salanitronis</name>
    <dbReference type="NCBI Taxonomy" id="667015"/>
    <lineage>
        <taxon>Bacteria</taxon>
        <taxon>Pseudomonadati</taxon>
        <taxon>Bacteroidota</taxon>
        <taxon>Bacteroidia</taxon>
        <taxon>Bacteroidales</taxon>
        <taxon>Bacteroidaceae</taxon>
        <taxon>Phocaeicola</taxon>
    </lineage>
</organism>
<dbReference type="PRINTS" id="PR00377">
    <property type="entry name" value="IMPHPHTASES"/>
</dbReference>
<dbReference type="GO" id="GO:0008934">
    <property type="term" value="F:inositol monophosphate 1-phosphatase activity"/>
    <property type="evidence" value="ECO:0007669"/>
    <property type="project" value="InterPro"/>
</dbReference>
<protein>
    <recommendedName>
        <fullName evidence="8">Inositol-1-monophosphatase</fullName>
        <ecNumber evidence="8">3.1.3.25</ecNumber>
    </recommendedName>
</protein>
<dbReference type="PANTHER" id="PTHR20854:SF4">
    <property type="entry name" value="INOSITOL-1-MONOPHOSPHATASE-RELATED"/>
    <property type="match status" value="1"/>
</dbReference>
<dbReference type="InterPro" id="IPR000760">
    <property type="entry name" value="Inositol_monophosphatase-like"/>
</dbReference>
<dbReference type="GO" id="GO:0046872">
    <property type="term" value="F:metal ion binding"/>
    <property type="evidence" value="ECO:0007669"/>
    <property type="project" value="UniProtKB-KW"/>
</dbReference>
<evidence type="ECO:0000256" key="5">
    <source>
        <dbReference type="ARBA" id="ARBA00022801"/>
    </source>
</evidence>
<feature type="binding site" evidence="7">
    <location>
        <position position="215"/>
    </location>
    <ligand>
        <name>Mg(2+)</name>
        <dbReference type="ChEBI" id="CHEBI:18420"/>
        <label>1</label>
        <note>catalytic</note>
    </ligand>
</feature>
<dbReference type="Pfam" id="PF00459">
    <property type="entry name" value="Inositol_P"/>
    <property type="match status" value="1"/>
</dbReference>
<dbReference type="STRING" id="667015.Bacsa_0618"/>
<feature type="binding site" evidence="7">
    <location>
        <position position="90"/>
    </location>
    <ligand>
        <name>Mg(2+)</name>
        <dbReference type="ChEBI" id="CHEBI:18420"/>
        <label>2</label>
    </ligand>
</feature>
<keyword evidence="6 7" id="KW-0460">Magnesium</keyword>
<evidence type="ECO:0000256" key="3">
    <source>
        <dbReference type="ARBA" id="ARBA00009759"/>
    </source>
</evidence>
<dbReference type="Gene3D" id="3.40.190.80">
    <property type="match status" value="1"/>
</dbReference>
<evidence type="ECO:0000256" key="4">
    <source>
        <dbReference type="ARBA" id="ARBA00022723"/>
    </source>
</evidence>
<dbReference type="AlphaFoldDB" id="F0R0H8"/>
<dbReference type="HOGENOM" id="CLU_044118_0_4_10"/>
<dbReference type="RefSeq" id="WP_013616669.1">
    <property type="nucleotide sequence ID" value="NC_015164.1"/>
</dbReference>
<dbReference type="Gene3D" id="3.30.540.10">
    <property type="entry name" value="Fructose-1,6-Bisphosphatase, subunit A, domain 1"/>
    <property type="match status" value="1"/>
</dbReference>
<keyword evidence="5 8" id="KW-0378">Hydrolase</keyword>
<evidence type="ECO:0000256" key="6">
    <source>
        <dbReference type="ARBA" id="ARBA00022842"/>
    </source>
</evidence>
<dbReference type="OrthoDB" id="9772456at2"/>
<feature type="binding site" evidence="7">
    <location>
        <position position="87"/>
    </location>
    <ligand>
        <name>Mg(2+)</name>
        <dbReference type="ChEBI" id="CHEBI:18420"/>
        <label>1</label>
        <note>catalytic</note>
    </ligand>
</feature>
<dbReference type="SUPFAM" id="SSF56655">
    <property type="entry name" value="Carbohydrate phosphatase"/>
    <property type="match status" value="1"/>
</dbReference>
<sequence length="268" mass="29487">MLNLSLLARQVCETAKEAGAFIRDEQKKFNRNAVEKKHAHDYVSYVDKESEKRIVARLKDLLPEAGFITEEGSIAHNEHAEYCWVVDPLDGTTNFIHNNAPYCVSIALRDKAELLIGVVYEITRDECFWTYKGSASYLNEVPIHVSPVSALDDAFIELGFPYNAEAYKPMAVHLVNRLYGNVGGLRLIGAAAAELCYIAAGRFDARIEAFLGPWDIAAGTLILENAGGKVSDFKGGDSFCSGIQVLASNGKLHADLMNIIDKLQNTSD</sequence>
<dbReference type="PROSITE" id="PS00629">
    <property type="entry name" value="IMP_1"/>
    <property type="match status" value="1"/>
</dbReference>
<evidence type="ECO:0000313" key="9">
    <source>
        <dbReference type="EMBL" id="ADY35214.1"/>
    </source>
</evidence>
<evidence type="ECO:0000313" key="10">
    <source>
        <dbReference type="Proteomes" id="UP000007486"/>
    </source>
</evidence>
<dbReference type="CDD" id="cd01639">
    <property type="entry name" value="IMPase"/>
    <property type="match status" value="1"/>
</dbReference>
<dbReference type="Proteomes" id="UP000007486">
    <property type="component" value="Chromosome"/>
</dbReference>